<proteinExistence type="predicted"/>
<keyword evidence="3" id="KW-1185">Reference proteome</keyword>
<evidence type="ECO:0000256" key="1">
    <source>
        <dbReference type="SAM" id="Phobius"/>
    </source>
</evidence>
<evidence type="ECO:0000313" key="2">
    <source>
        <dbReference type="EMBL" id="PMD57685.1"/>
    </source>
</evidence>
<keyword evidence="1" id="KW-0812">Transmembrane</keyword>
<gene>
    <name evidence="2" type="ORF">K444DRAFT_32425</name>
</gene>
<dbReference type="GeneID" id="36579984"/>
<reference evidence="2 3" key="1">
    <citation type="submission" date="2016-04" db="EMBL/GenBank/DDBJ databases">
        <title>A degradative enzymes factory behind the ericoid mycorrhizal symbiosis.</title>
        <authorList>
            <consortium name="DOE Joint Genome Institute"/>
            <person name="Martino E."/>
            <person name="Morin E."/>
            <person name="Grelet G."/>
            <person name="Kuo A."/>
            <person name="Kohler A."/>
            <person name="Daghino S."/>
            <person name="Barry K."/>
            <person name="Choi C."/>
            <person name="Cichocki N."/>
            <person name="Clum A."/>
            <person name="Copeland A."/>
            <person name="Hainaut M."/>
            <person name="Haridas S."/>
            <person name="Labutti K."/>
            <person name="Lindquist E."/>
            <person name="Lipzen A."/>
            <person name="Khouja H.-R."/>
            <person name="Murat C."/>
            <person name="Ohm R."/>
            <person name="Olson A."/>
            <person name="Spatafora J."/>
            <person name="Veneault-Fourrey C."/>
            <person name="Henrissat B."/>
            <person name="Grigoriev I."/>
            <person name="Martin F."/>
            <person name="Perotto S."/>
        </authorList>
    </citation>
    <scope>NUCLEOTIDE SEQUENCE [LARGE SCALE GENOMIC DNA]</scope>
    <source>
        <strain evidence="2 3">E</strain>
    </source>
</reference>
<feature type="transmembrane region" description="Helical" evidence="1">
    <location>
        <begin position="44"/>
        <end position="67"/>
    </location>
</feature>
<keyword evidence="1" id="KW-1133">Transmembrane helix</keyword>
<protein>
    <submittedName>
        <fullName evidence="2">Uncharacterized protein</fullName>
    </submittedName>
</protein>
<sequence length="117" mass="13057">MRFCVRCICLSRISGGLVFVAARWPRLQSTKSANLLLEHFDWVMLLLGTMGYVFLLRIWGGLVFAAAHWPSGRKAQGWADLLLGQGLRCVCPCFSRHASRPHLPALRIAVKSAAQLH</sequence>
<evidence type="ECO:0000313" key="3">
    <source>
        <dbReference type="Proteomes" id="UP000235371"/>
    </source>
</evidence>
<dbReference type="AlphaFoldDB" id="A0A2J6T3T4"/>
<dbReference type="InParanoid" id="A0A2J6T3T4"/>
<keyword evidence="1" id="KW-0472">Membrane</keyword>
<dbReference type="EMBL" id="KZ613846">
    <property type="protein sequence ID" value="PMD57685.1"/>
    <property type="molecule type" value="Genomic_DNA"/>
</dbReference>
<dbReference type="RefSeq" id="XP_024734589.1">
    <property type="nucleotide sequence ID" value="XM_024871902.1"/>
</dbReference>
<name>A0A2J6T3T4_9HELO</name>
<feature type="transmembrane region" description="Helical" evidence="1">
    <location>
        <begin position="7"/>
        <end position="24"/>
    </location>
</feature>
<accession>A0A2J6T3T4</accession>
<dbReference type="Proteomes" id="UP000235371">
    <property type="component" value="Unassembled WGS sequence"/>
</dbReference>
<organism evidence="2 3">
    <name type="scientific">Hyaloscypha bicolor E</name>
    <dbReference type="NCBI Taxonomy" id="1095630"/>
    <lineage>
        <taxon>Eukaryota</taxon>
        <taxon>Fungi</taxon>
        <taxon>Dikarya</taxon>
        <taxon>Ascomycota</taxon>
        <taxon>Pezizomycotina</taxon>
        <taxon>Leotiomycetes</taxon>
        <taxon>Helotiales</taxon>
        <taxon>Hyaloscyphaceae</taxon>
        <taxon>Hyaloscypha</taxon>
        <taxon>Hyaloscypha bicolor</taxon>
    </lineage>
</organism>